<protein>
    <recommendedName>
        <fullName evidence="1">Stage 0 sporulation protein A homolog</fullName>
    </recommendedName>
</protein>
<dbReference type="SUPFAM" id="SSF46894">
    <property type="entry name" value="C-terminal effector domain of the bipartite response regulators"/>
    <property type="match status" value="1"/>
</dbReference>
<name>A0A1S8RUF8_CLOBE</name>
<dbReference type="PROSITE" id="PS51755">
    <property type="entry name" value="OMPR_PHOB"/>
    <property type="match status" value="1"/>
</dbReference>
<keyword evidence="5 9" id="KW-0238">DNA-binding</keyword>
<feature type="domain" description="OmpR/PhoB-type" evidence="11">
    <location>
        <begin position="131"/>
        <end position="229"/>
    </location>
</feature>
<evidence type="ECO:0000259" key="10">
    <source>
        <dbReference type="PROSITE" id="PS50110"/>
    </source>
</evidence>
<dbReference type="CDD" id="cd17574">
    <property type="entry name" value="REC_OmpR"/>
    <property type="match status" value="1"/>
</dbReference>
<dbReference type="GO" id="GO:0006355">
    <property type="term" value="P:regulation of DNA-templated transcription"/>
    <property type="evidence" value="ECO:0007669"/>
    <property type="project" value="InterPro"/>
</dbReference>
<comment type="caution">
    <text evidence="12">The sequence shown here is derived from an EMBL/GenBank/DDBJ whole genome shotgun (WGS) entry which is preliminary data.</text>
</comment>
<dbReference type="InterPro" id="IPR016032">
    <property type="entry name" value="Sig_transdc_resp-reg_C-effctor"/>
</dbReference>
<evidence type="ECO:0000256" key="6">
    <source>
        <dbReference type="ARBA" id="ARBA00023163"/>
    </source>
</evidence>
<evidence type="ECO:0000259" key="11">
    <source>
        <dbReference type="PROSITE" id="PS51755"/>
    </source>
</evidence>
<dbReference type="PANTHER" id="PTHR48111:SF40">
    <property type="entry name" value="PHOSPHATE REGULON TRANSCRIPTIONAL REGULATORY PROTEIN PHOB"/>
    <property type="match status" value="1"/>
</dbReference>
<dbReference type="FunFam" id="1.10.10.10:FF:000018">
    <property type="entry name" value="DNA-binding response regulator ResD"/>
    <property type="match status" value="1"/>
</dbReference>
<evidence type="ECO:0000256" key="7">
    <source>
        <dbReference type="ARBA" id="ARBA00024867"/>
    </source>
</evidence>
<dbReference type="Gene3D" id="1.10.10.10">
    <property type="entry name" value="Winged helix-like DNA-binding domain superfamily/Winged helix DNA-binding domain"/>
    <property type="match status" value="1"/>
</dbReference>
<dbReference type="PROSITE" id="PS50110">
    <property type="entry name" value="RESPONSE_REGULATORY"/>
    <property type="match status" value="1"/>
</dbReference>
<feature type="DNA-binding region" description="OmpR/PhoB-type" evidence="9">
    <location>
        <begin position="131"/>
        <end position="229"/>
    </location>
</feature>
<evidence type="ECO:0000313" key="13">
    <source>
        <dbReference type="Proteomes" id="UP000190973"/>
    </source>
</evidence>
<accession>A0A1S8RUF8</accession>
<dbReference type="GO" id="GO:0000976">
    <property type="term" value="F:transcription cis-regulatory region binding"/>
    <property type="evidence" value="ECO:0007669"/>
    <property type="project" value="TreeGrafter"/>
</dbReference>
<dbReference type="SUPFAM" id="SSF52172">
    <property type="entry name" value="CheY-like"/>
    <property type="match status" value="1"/>
</dbReference>
<keyword evidence="2 8" id="KW-0597">Phosphoprotein</keyword>
<comment type="function">
    <text evidence="7">May play the central regulatory role in sporulation. It may be an element of the effector pathway responsible for the activation of sporulation genes in response to nutritional stress. Spo0A may act in concert with spo0H (a sigma factor) to control the expression of some genes that are critical to the sporulation process.</text>
</comment>
<dbReference type="AlphaFoldDB" id="A0A1S8RUF8"/>
<dbReference type="Gene3D" id="3.40.50.2300">
    <property type="match status" value="1"/>
</dbReference>
<dbReference type="InterPro" id="IPR001867">
    <property type="entry name" value="OmpR/PhoB-type_DNA-bd"/>
</dbReference>
<proteinExistence type="predicted"/>
<dbReference type="SMART" id="SM00448">
    <property type="entry name" value="REC"/>
    <property type="match status" value="1"/>
</dbReference>
<sequence>MENNKILVIEDDKSIREMLIFALEAEGFIVESGKNGTEGLKKNSEIKPNLVLLDLMLPDINGFEVCKKIQQKRDIPVIMVTAKNDIVDKVLGLEIGADDYITKPFHIKEVIARVNKSLQRIEKVINLEKEKNLIEIGKDIYIDQDGRTVIKNDKEIGLRPKEYELLYLLATNKGKVFSREELLDKIWSYDYFGELRTVDVHVRRLRAKIEDVGNKYIETVFGVGYKMRQHYEK</sequence>
<feature type="modified residue" description="4-aspartylphosphate" evidence="8">
    <location>
        <position position="54"/>
    </location>
</feature>
<dbReference type="InterPro" id="IPR039420">
    <property type="entry name" value="WalR-like"/>
</dbReference>
<dbReference type="GO" id="GO:0005829">
    <property type="term" value="C:cytosol"/>
    <property type="evidence" value="ECO:0007669"/>
    <property type="project" value="TreeGrafter"/>
</dbReference>
<keyword evidence="4" id="KW-0805">Transcription regulation</keyword>
<dbReference type="Proteomes" id="UP000190973">
    <property type="component" value="Unassembled WGS sequence"/>
</dbReference>
<dbReference type="SMART" id="SM00862">
    <property type="entry name" value="Trans_reg_C"/>
    <property type="match status" value="1"/>
</dbReference>
<dbReference type="EMBL" id="LZZI01000120">
    <property type="protein sequence ID" value="OOM56850.1"/>
    <property type="molecule type" value="Genomic_DNA"/>
</dbReference>
<evidence type="ECO:0000256" key="2">
    <source>
        <dbReference type="ARBA" id="ARBA00022553"/>
    </source>
</evidence>
<evidence type="ECO:0000256" key="9">
    <source>
        <dbReference type="PROSITE-ProRule" id="PRU01091"/>
    </source>
</evidence>
<dbReference type="CDD" id="cd00383">
    <property type="entry name" value="trans_reg_C"/>
    <property type="match status" value="1"/>
</dbReference>
<dbReference type="Pfam" id="PF00486">
    <property type="entry name" value="Trans_reg_C"/>
    <property type="match status" value="1"/>
</dbReference>
<dbReference type="FunFam" id="3.40.50.2300:FF:000001">
    <property type="entry name" value="DNA-binding response regulator PhoB"/>
    <property type="match status" value="1"/>
</dbReference>
<dbReference type="Gene3D" id="6.10.250.690">
    <property type="match status" value="1"/>
</dbReference>
<evidence type="ECO:0000256" key="1">
    <source>
        <dbReference type="ARBA" id="ARBA00018672"/>
    </source>
</evidence>
<dbReference type="GO" id="GO:0032993">
    <property type="term" value="C:protein-DNA complex"/>
    <property type="evidence" value="ECO:0007669"/>
    <property type="project" value="TreeGrafter"/>
</dbReference>
<evidence type="ECO:0000256" key="8">
    <source>
        <dbReference type="PROSITE-ProRule" id="PRU00169"/>
    </source>
</evidence>
<dbReference type="PANTHER" id="PTHR48111">
    <property type="entry name" value="REGULATOR OF RPOS"/>
    <property type="match status" value="1"/>
</dbReference>
<dbReference type="InterPro" id="IPR011006">
    <property type="entry name" value="CheY-like_superfamily"/>
</dbReference>
<evidence type="ECO:0000256" key="5">
    <source>
        <dbReference type="ARBA" id="ARBA00023125"/>
    </source>
</evidence>
<dbReference type="RefSeq" id="WP_077840524.1">
    <property type="nucleotide sequence ID" value="NZ_JABTAE010000001.1"/>
</dbReference>
<keyword evidence="3" id="KW-0902">Two-component regulatory system</keyword>
<dbReference type="Pfam" id="PF00072">
    <property type="entry name" value="Response_reg"/>
    <property type="match status" value="1"/>
</dbReference>
<evidence type="ECO:0000256" key="3">
    <source>
        <dbReference type="ARBA" id="ARBA00023012"/>
    </source>
</evidence>
<dbReference type="InterPro" id="IPR001789">
    <property type="entry name" value="Sig_transdc_resp-reg_receiver"/>
</dbReference>
<evidence type="ECO:0000313" key="12">
    <source>
        <dbReference type="EMBL" id="OOM56850.1"/>
    </source>
</evidence>
<dbReference type="GO" id="GO:0000156">
    <property type="term" value="F:phosphorelay response regulator activity"/>
    <property type="evidence" value="ECO:0007669"/>
    <property type="project" value="TreeGrafter"/>
</dbReference>
<keyword evidence="6" id="KW-0804">Transcription</keyword>
<reference evidence="12 13" key="1">
    <citation type="submission" date="2016-05" db="EMBL/GenBank/DDBJ databases">
        <title>Microbial solvent formation.</title>
        <authorList>
            <person name="Poehlein A."/>
            <person name="Montoya Solano J.D."/>
            <person name="Flitsch S."/>
            <person name="Krabben P."/>
            <person name="Duerre P."/>
            <person name="Daniel R."/>
        </authorList>
    </citation>
    <scope>NUCLEOTIDE SEQUENCE [LARGE SCALE GENOMIC DNA]</scope>
    <source>
        <strain evidence="12 13">DSM 53</strain>
    </source>
</reference>
<dbReference type="InterPro" id="IPR036388">
    <property type="entry name" value="WH-like_DNA-bd_sf"/>
</dbReference>
<feature type="domain" description="Response regulatory" evidence="10">
    <location>
        <begin position="5"/>
        <end position="118"/>
    </location>
</feature>
<evidence type="ECO:0000256" key="4">
    <source>
        <dbReference type="ARBA" id="ARBA00023015"/>
    </source>
</evidence>
<organism evidence="12 13">
    <name type="scientific">Clostridium beijerinckii</name>
    <name type="common">Clostridium MP</name>
    <dbReference type="NCBI Taxonomy" id="1520"/>
    <lineage>
        <taxon>Bacteria</taxon>
        <taxon>Bacillati</taxon>
        <taxon>Bacillota</taxon>
        <taxon>Clostridia</taxon>
        <taxon>Eubacteriales</taxon>
        <taxon>Clostridiaceae</taxon>
        <taxon>Clostridium</taxon>
    </lineage>
</organism>
<gene>
    <name evidence="12" type="primary">yycF_6</name>
    <name evidence="12" type="ORF">CLBCK_42650</name>
</gene>